<keyword evidence="3" id="KW-0732">Signal</keyword>
<organism evidence="4 5">
    <name type="scientific">Plasmodium ovale wallikeri</name>
    <dbReference type="NCBI Taxonomy" id="864142"/>
    <lineage>
        <taxon>Eukaryota</taxon>
        <taxon>Sar</taxon>
        <taxon>Alveolata</taxon>
        <taxon>Apicomplexa</taxon>
        <taxon>Aconoidasida</taxon>
        <taxon>Haemosporida</taxon>
        <taxon>Plasmodiidae</taxon>
        <taxon>Plasmodium</taxon>
        <taxon>Plasmodium (Plasmodium)</taxon>
    </lineage>
</organism>
<evidence type="ECO:0000256" key="3">
    <source>
        <dbReference type="SAM" id="SignalP"/>
    </source>
</evidence>
<keyword evidence="2" id="KW-0175">Coiled coil</keyword>
<reference evidence="5" key="1">
    <citation type="submission" date="2016-05" db="EMBL/GenBank/DDBJ databases">
        <authorList>
            <person name="Naeem Raeece"/>
        </authorList>
    </citation>
    <scope>NUCLEOTIDE SEQUENCE [LARGE SCALE GENOMIC DNA]</scope>
</reference>
<feature type="signal peptide" evidence="3">
    <location>
        <begin position="1"/>
        <end position="18"/>
    </location>
</feature>
<dbReference type="GO" id="GO:0003723">
    <property type="term" value="F:RNA binding"/>
    <property type="evidence" value="ECO:0007669"/>
    <property type="project" value="UniProtKB-KW"/>
</dbReference>
<evidence type="ECO:0000256" key="1">
    <source>
        <dbReference type="PROSITE-ProRule" id="PRU00182"/>
    </source>
</evidence>
<dbReference type="Proteomes" id="UP000078555">
    <property type="component" value="Unassembled WGS sequence"/>
</dbReference>
<keyword evidence="5" id="KW-1185">Reference proteome</keyword>
<name>A0A1A8YL20_PLAOA</name>
<proteinExistence type="predicted"/>
<protein>
    <submittedName>
        <fullName evidence="4">Uncharacterized protein</fullName>
    </submittedName>
</protein>
<accession>A0A1A8YL20</accession>
<keyword evidence="1" id="KW-0694">RNA-binding</keyword>
<feature type="chain" id="PRO_5008382067" evidence="3">
    <location>
        <begin position="19"/>
        <end position="349"/>
    </location>
</feature>
<gene>
    <name evidence="4" type="ORF">POVWA1_011050</name>
</gene>
<feature type="coiled-coil region" evidence="2">
    <location>
        <begin position="315"/>
        <end position="342"/>
    </location>
</feature>
<evidence type="ECO:0000313" key="4">
    <source>
        <dbReference type="EMBL" id="SBT32226.1"/>
    </source>
</evidence>
<sequence length="349" mass="41762">MTFIFFFLLLKSFLTINASKDLFFLKKKNRRNSLFLQKAIKIYYLNVGRNVHYVPILRKKCSEHDIKRCAVFNQLDKEAEVSALPSIEEIIKEMSKDKNEKGQFEDKASGNNSIKDNLRKTKKFCNYLTNKLGRLNKKLREIKKLETIFYANPNILTETQQIKLSKKKQVKNEIVLINRYRKKYKSYKRNLMKNVDDLSPFFYSKKKIKEKRKFCTTQEFREILQSDNPKEAIQKIKNIDVKKIPRNVTNYLVFNKVGTKEEIKILFGLKAVKINGNIIDDENYILNLNEDEVKVFDQVIKIHEDHYVVRKRFTKDQKRVLNQRKKENMEDVKKEVNDFEKFFKIKRDT</sequence>
<dbReference type="AlphaFoldDB" id="A0A1A8YL20"/>
<evidence type="ECO:0000313" key="5">
    <source>
        <dbReference type="Proteomes" id="UP000078555"/>
    </source>
</evidence>
<dbReference type="EMBL" id="FLRD01000035">
    <property type="protein sequence ID" value="SBT32226.1"/>
    <property type="molecule type" value="Genomic_DNA"/>
</dbReference>
<dbReference type="PROSITE" id="PS50889">
    <property type="entry name" value="S4"/>
    <property type="match status" value="1"/>
</dbReference>
<evidence type="ECO:0000256" key="2">
    <source>
        <dbReference type="SAM" id="Coils"/>
    </source>
</evidence>